<dbReference type="WBParaSite" id="BTMF_0001614001-mRNA-1">
    <property type="protein sequence ID" value="BTMF_0001614001-mRNA-1"/>
    <property type="gene ID" value="BTMF_0001614001"/>
</dbReference>
<keyword evidence="1" id="KW-0472">Membrane</keyword>
<accession>A0A0R3R7Y4</accession>
<dbReference type="EMBL" id="UZAG01020823">
    <property type="protein sequence ID" value="VDO48024.1"/>
    <property type="molecule type" value="Genomic_DNA"/>
</dbReference>
<name>A0A0R3R7Y4_9BILA</name>
<evidence type="ECO:0000256" key="1">
    <source>
        <dbReference type="SAM" id="Phobius"/>
    </source>
</evidence>
<sequence>MGKPKSHIMGAMIEANNISRSNTTCNNFNHSNMYKRSYGFSLPITPSDSYTSNVQPIGSKNCKLETFSWATVPRGWDVFRLLPPPPDNLNRGFWYDVSLQVLKITCFCVLFILTLLSAIISKATFLLMTSAIGTIKMNLTICNDKIPGMLR</sequence>
<evidence type="ECO:0000313" key="4">
    <source>
        <dbReference type="WBParaSite" id="BTMF_0001614001-mRNA-1"/>
    </source>
</evidence>
<protein>
    <submittedName>
        <fullName evidence="2 4">Uncharacterized protein</fullName>
    </submittedName>
</protein>
<proteinExistence type="predicted"/>
<dbReference type="Proteomes" id="UP000280834">
    <property type="component" value="Unassembled WGS sequence"/>
</dbReference>
<dbReference type="STRING" id="42155.A0A0R3R7Y4"/>
<dbReference type="AlphaFoldDB" id="A0A0R3R7Y4"/>
<evidence type="ECO:0000313" key="3">
    <source>
        <dbReference type="Proteomes" id="UP000280834"/>
    </source>
</evidence>
<keyword evidence="1" id="KW-1133">Transmembrane helix</keyword>
<gene>
    <name evidence="2" type="ORF">BTMF_LOCUS14119</name>
</gene>
<organism evidence="4">
    <name type="scientific">Brugia timori</name>
    <dbReference type="NCBI Taxonomy" id="42155"/>
    <lineage>
        <taxon>Eukaryota</taxon>
        <taxon>Metazoa</taxon>
        <taxon>Ecdysozoa</taxon>
        <taxon>Nematoda</taxon>
        <taxon>Chromadorea</taxon>
        <taxon>Rhabditida</taxon>
        <taxon>Spirurina</taxon>
        <taxon>Spiruromorpha</taxon>
        <taxon>Filarioidea</taxon>
        <taxon>Onchocercidae</taxon>
        <taxon>Brugia</taxon>
    </lineage>
</organism>
<evidence type="ECO:0000313" key="2">
    <source>
        <dbReference type="EMBL" id="VDO48024.1"/>
    </source>
</evidence>
<keyword evidence="1" id="KW-0812">Transmembrane</keyword>
<reference evidence="2 3" key="2">
    <citation type="submission" date="2018-11" db="EMBL/GenBank/DDBJ databases">
        <authorList>
            <consortium name="Pathogen Informatics"/>
        </authorList>
    </citation>
    <scope>NUCLEOTIDE SEQUENCE [LARGE SCALE GENOMIC DNA]</scope>
</reference>
<feature type="transmembrane region" description="Helical" evidence="1">
    <location>
        <begin position="101"/>
        <end position="120"/>
    </location>
</feature>
<reference evidence="4" key="1">
    <citation type="submission" date="2017-02" db="UniProtKB">
        <authorList>
            <consortium name="WormBaseParasite"/>
        </authorList>
    </citation>
    <scope>IDENTIFICATION</scope>
</reference>
<keyword evidence="3" id="KW-1185">Reference proteome</keyword>